<evidence type="ECO:0000313" key="4">
    <source>
        <dbReference type="EMBL" id="ALS76095.1"/>
    </source>
</evidence>
<dbReference type="GO" id="GO:0035925">
    <property type="term" value="F:mRNA 3'-UTR AU-rich region binding"/>
    <property type="evidence" value="ECO:0007669"/>
    <property type="project" value="TreeGrafter"/>
</dbReference>
<dbReference type="Pfam" id="PF08240">
    <property type="entry name" value="ADH_N"/>
    <property type="match status" value="1"/>
</dbReference>
<keyword evidence="5" id="KW-1185">Reference proteome</keyword>
<proteinExistence type="predicted"/>
<reference evidence="4" key="1">
    <citation type="submission" date="2016-01" db="EMBL/GenBank/DDBJ databases">
        <title>Complete genome of Planococcus rifietoensis type strain M8.</title>
        <authorList>
            <person name="See-Too W.S."/>
        </authorList>
    </citation>
    <scope>NUCLEOTIDE SEQUENCE [LARGE SCALE GENOMIC DNA]</scope>
    <source>
        <strain evidence="4">M8</strain>
    </source>
</reference>
<gene>
    <name evidence="4" type="ORF">AUC31_13220</name>
</gene>
<dbReference type="GO" id="GO:0003960">
    <property type="term" value="F:quinone reductase (NADPH) activity"/>
    <property type="evidence" value="ECO:0007669"/>
    <property type="project" value="TreeGrafter"/>
</dbReference>
<accession>A0A0U2XGX7</accession>
<name>A0A0U2XGX7_9BACL</name>
<keyword evidence="2" id="KW-0560">Oxidoreductase</keyword>
<dbReference type="KEGG" id="prt:AUC31_13220"/>
<keyword evidence="1" id="KW-0521">NADP</keyword>
<dbReference type="EMBL" id="CP013659">
    <property type="protein sequence ID" value="ALS76095.1"/>
    <property type="molecule type" value="Genomic_DNA"/>
</dbReference>
<dbReference type="InterPro" id="IPR020843">
    <property type="entry name" value="ER"/>
</dbReference>
<sequence length="327" mass="34709">MKAIIAETTGPPEVLKLQEVPKPIARDHEVLIKVEAVSVNFADIKARLGQYHGVSNNEPFTPGLDCAGIVEETGSAVTGLSAGDRVRAFPASGSYAEYVVASDQLVYKIPDSVSFEEAAATLTVGITAYNVLHEVARIQPGESVLIHAAAGGIGTTAIQLAKLAGISEIYGTVGSEEKKKVVEDLGAIAINYREQNFAEVVAELTGGKGVDVILDTIAGENFERSLEVLAPFGRIVSFGHANEGSVPGNVKTDELHSSCRAVLGYSTGTYRKQRPGFLKNAEAAISELLEQRQLNVSITGRYPLEQAAQAHALMESRKSKGKLVLLP</sequence>
<dbReference type="PROSITE" id="PS01162">
    <property type="entry name" value="QOR_ZETA_CRYSTAL"/>
    <property type="match status" value="1"/>
</dbReference>
<dbReference type="GO" id="GO:0008270">
    <property type="term" value="F:zinc ion binding"/>
    <property type="evidence" value="ECO:0007669"/>
    <property type="project" value="InterPro"/>
</dbReference>
<dbReference type="GO" id="GO:0005829">
    <property type="term" value="C:cytosol"/>
    <property type="evidence" value="ECO:0007669"/>
    <property type="project" value="TreeGrafter"/>
</dbReference>
<dbReference type="PANTHER" id="PTHR48106:SF13">
    <property type="entry name" value="QUINONE OXIDOREDUCTASE-RELATED"/>
    <property type="match status" value="1"/>
</dbReference>
<dbReference type="RefSeq" id="WP_058382798.1">
    <property type="nucleotide sequence ID" value="NZ_CP013659.2"/>
</dbReference>
<evidence type="ECO:0000256" key="2">
    <source>
        <dbReference type="ARBA" id="ARBA00023002"/>
    </source>
</evidence>
<dbReference type="Proteomes" id="UP000067683">
    <property type="component" value="Chromosome"/>
</dbReference>
<feature type="domain" description="Enoyl reductase (ER)" evidence="3">
    <location>
        <begin position="10"/>
        <end position="325"/>
    </location>
</feature>
<dbReference type="InterPro" id="IPR013149">
    <property type="entry name" value="ADH-like_C"/>
</dbReference>
<dbReference type="SMART" id="SM00829">
    <property type="entry name" value="PKS_ER"/>
    <property type="match status" value="1"/>
</dbReference>
<dbReference type="InterPro" id="IPR013154">
    <property type="entry name" value="ADH-like_N"/>
</dbReference>
<dbReference type="AlphaFoldDB" id="A0A0U2XGX7"/>
<dbReference type="Gene3D" id="3.90.180.10">
    <property type="entry name" value="Medium-chain alcohol dehydrogenases, catalytic domain"/>
    <property type="match status" value="1"/>
</dbReference>
<evidence type="ECO:0000313" key="5">
    <source>
        <dbReference type="Proteomes" id="UP000067683"/>
    </source>
</evidence>
<evidence type="ECO:0000259" key="3">
    <source>
        <dbReference type="SMART" id="SM00829"/>
    </source>
</evidence>
<organism evidence="4 5">
    <name type="scientific">Planococcus rifietoensis</name>
    <dbReference type="NCBI Taxonomy" id="200991"/>
    <lineage>
        <taxon>Bacteria</taxon>
        <taxon>Bacillati</taxon>
        <taxon>Bacillota</taxon>
        <taxon>Bacilli</taxon>
        <taxon>Bacillales</taxon>
        <taxon>Caryophanaceae</taxon>
        <taxon>Planococcus</taxon>
    </lineage>
</organism>
<dbReference type="SUPFAM" id="SSF50129">
    <property type="entry name" value="GroES-like"/>
    <property type="match status" value="1"/>
</dbReference>
<evidence type="ECO:0000256" key="1">
    <source>
        <dbReference type="ARBA" id="ARBA00022857"/>
    </source>
</evidence>
<dbReference type="GO" id="GO:0070402">
    <property type="term" value="F:NADPH binding"/>
    <property type="evidence" value="ECO:0007669"/>
    <property type="project" value="TreeGrafter"/>
</dbReference>
<dbReference type="PANTHER" id="PTHR48106">
    <property type="entry name" value="QUINONE OXIDOREDUCTASE PIG3-RELATED"/>
    <property type="match status" value="1"/>
</dbReference>
<dbReference type="InterPro" id="IPR036291">
    <property type="entry name" value="NAD(P)-bd_dom_sf"/>
</dbReference>
<dbReference type="OrthoDB" id="9787435at2"/>
<dbReference type="InterPro" id="IPR011032">
    <property type="entry name" value="GroES-like_sf"/>
</dbReference>
<protein>
    <submittedName>
        <fullName evidence="4">Quinone oxidoreductase</fullName>
    </submittedName>
</protein>
<dbReference type="InterPro" id="IPR002364">
    <property type="entry name" value="Quin_OxRdtase/zeta-crystal_CS"/>
</dbReference>
<dbReference type="Pfam" id="PF00107">
    <property type="entry name" value="ADH_zinc_N"/>
    <property type="match status" value="1"/>
</dbReference>
<dbReference type="Gene3D" id="3.40.50.720">
    <property type="entry name" value="NAD(P)-binding Rossmann-like Domain"/>
    <property type="match status" value="1"/>
</dbReference>
<dbReference type="STRING" id="200991.AUC31_13220"/>
<dbReference type="SUPFAM" id="SSF51735">
    <property type="entry name" value="NAD(P)-binding Rossmann-fold domains"/>
    <property type="match status" value="1"/>
</dbReference>